<dbReference type="AlphaFoldDB" id="A0A1E3WJI2"/>
<evidence type="ECO:0000256" key="2">
    <source>
        <dbReference type="ARBA" id="ARBA00037999"/>
    </source>
</evidence>
<feature type="active site" description="Proton acceptor" evidence="3">
    <location>
        <position position="185"/>
    </location>
</feature>
<dbReference type="EMBL" id="MDCJ01000002">
    <property type="protein sequence ID" value="ODS09939.1"/>
    <property type="molecule type" value="Genomic_DNA"/>
</dbReference>
<keyword evidence="6" id="KW-0808">Transferase</keyword>
<dbReference type="PANTHER" id="PTHR30244">
    <property type="entry name" value="TRANSAMINASE"/>
    <property type="match status" value="1"/>
</dbReference>
<keyword evidence="6" id="KW-0032">Aminotransferase</keyword>
<dbReference type="Gene3D" id="3.90.1150.10">
    <property type="entry name" value="Aspartate Aminotransferase, domain 1"/>
    <property type="match status" value="1"/>
</dbReference>
<dbReference type="GO" id="GO:0000271">
    <property type="term" value="P:polysaccharide biosynthetic process"/>
    <property type="evidence" value="ECO:0007669"/>
    <property type="project" value="TreeGrafter"/>
</dbReference>
<dbReference type="Proteomes" id="UP000095131">
    <property type="component" value="Unassembled WGS sequence"/>
</dbReference>
<protein>
    <submittedName>
        <fullName evidence="6">UDP-4-amino-4-deoxy-L-arabinose--oxoglutarate aminotransferase</fullName>
        <ecNumber evidence="6">2.6.1.-</ecNumber>
    </submittedName>
</protein>
<accession>A0A1E3WJI2</accession>
<sequence>MIKLSQPQIPESAISRVGDILRSGQLIHGEECIAFENELAKYLDVKHALVVSNGTAALHLALLSLNIGQGDAVIVPDFTFAATANIVEITGAKAVIVDVEETSYNLDPVKLEECILNWNGPEKLKAIMPVLEFGNPTNLIRYREIADKYNLAMIEDAACALGARDGSKMVGTVGDFGCFSFHPRKTLTTGEGGALVTNNTELYQKAALLRNHGMERSENGIEFKCIGLNYRLTNFQAAIGRSILPSLNGWIDCRRQLAELYINHLNELEKLGIIKLPRFCSGHSLQSFMIILHPSFERNFIINSLRKDGIETNLGAQSMTALDLFTNPENHILNSYHGNNLYKHGLVLPLHEGLNKQDIEFVCSKLIKLTKELYNV</sequence>
<proteinExistence type="inferred from homology"/>
<dbReference type="PANTHER" id="PTHR30244:SF34">
    <property type="entry name" value="DTDP-4-AMINO-4,6-DIDEOXYGALACTOSE TRANSAMINASE"/>
    <property type="match status" value="1"/>
</dbReference>
<dbReference type="InterPro" id="IPR015422">
    <property type="entry name" value="PyrdxlP-dep_Trfase_small"/>
</dbReference>
<dbReference type="Gene3D" id="3.40.640.10">
    <property type="entry name" value="Type I PLP-dependent aspartate aminotransferase-like (Major domain)"/>
    <property type="match status" value="1"/>
</dbReference>
<dbReference type="OrthoDB" id="9804264at2"/>
<dbReference type="PIRSF" id="PIRSF000390">
    <property type="entry name" value="PLP_StrS"/>
    <property type="match status" value="1"/>
</dbReference>
<keyword evidence="1 4" id="KW-0663">Pyridoxal phosphate</keyword>
<dbReference type="Pfam" id="PF01041">
    <property type="entry name" value="DegT_DnrJ_EryC1"/>
    <property type="match status" value="1"/>
</dbReference>
<evidence type="ECO:0000313" key="6">
    <source>
        <dbReference type="EMBL" id="ODS09939.1"/>
    </source>
</evidence>
<evidence type="ECO:0000256" key="1">
    <source>
        <dbReference type="ARBA" id="ARBA00022898"/>
    </source>
</evidence>
<dbReference type="InterPro" id="IPR015424">
    <property type="entry name" value="PyrdxlP-dep_Trfase"/>
</dbReference>
<dbReference type="InterPro" id="IPR000653">
    <property type="entry name" value="DegT/StrS_aminotransferase"/>
</dbReference>
<organism evidence="6 7">
    <name type="scientific">Vibrio scophthalmi</name>
    <dbReference type="NCBI Taxonomy" id="45658"/>
    <lineage>
        <taxon>Bacteria</taxon>
        <taxon>Pseudomonadati</taxon>
        <taxon>Pseudomonadota</taxon>
        <taxon>Gammaproteobacteria</taxon>
        <taxon>Vibrionales</taxon>
        <taxon>Vibrionaceae</taxon>
        <taxon>Vibrio</taxon>
    </lineage>
</organism>
<gene>
    <name evidence="6" type="ORF">VSF3289_00177</name>
</gene>
<dbReference type="PATRIC" id="fig|45658.8.peg.175"/>
<reference evidence="6 7" key="1">
    <citation type="submission" date="2016-08" db="EMBL/GenBank/DDBJ databases">
        <title>Genome sequencing of Vibrio scophthalmi strain FP3289, an isolated from Paralichthys olivaceus.</title>
        <authorList>
            <person name="Han H.-J."/>
        </authorList>
    </citation>
    <scope>NUCLEOTIDE SEQUENCE [LARGE SCALE GENOMIC DNA]</scope>
    <source>
        <strain evidence="6 7">FP3289</strain>
    </source>
</reference>
<dbReference type="GO" id="GO:0030170">
    <property type="term" value="F:pyridoxal phosphate binding"/>
    <property type="evidence" value="ECO:0007669"/>
    <property type="project" value="TreeGrafter"/>
</dbReference>
<evidence type="ECO:0000313" key="7">
    <source>
        <dbReference type="Proteomes" id="UP000095131"/>
    </source>
</evidence>
<comment type="similarity">
    <text evidence="2 5">Belongs to the DegT/DnrJ/EryC1 family.</text>
</comment>
<evidence type="ECO:0000256" key="3">
    <source>
        <dbReference type="PIRSR" id="PIRSR000390-1"/>
    </source>
</evidence>
<dbReference type="SUPFAM" id="SSF53383">
    <property type="entry name" value="PLP-dependent transferases"/>
    <property type="match status" value="1"/>
</dbReference>
<dbReference type="CDD" id="cd00616">
    <property type="entry name" value="AHBA_syn"/>
    <property type="match status" value="1"/>
</dbReference>
<evidence type="ECO:0000256" key="5">
    <source>
        <dbReference type="RuleBase" id="RU004508"/>
    </source>
</evidence>
<dbReference type="EC" id="2.6.1.-" evidence="6"/>
<feature type="modified residue" description="N6-(pyridoxal phosphate)lysine" evidence="4">
    <location>
        <position position="185"/>
    </location>
</feature>
<name>A0A1E3WJI2_9VIBR</name>
<evidence type="ECO:0000256" key="4">
    <source>
        <dbReference type="PIRSR" id="PIRSR000390-2"/>
    </source>
</evidence>
<comment type="caution">
    <text evidence="6">The sequence shown here is derived from an EMBL/GenBank/DDBJ whole genome shotgun (WGS) entry which is preliminary data.</text>
</comment>
<dbReference type="InterPro" id="IPR015421">
    <property type="entry name" value="PyrdxlP-dep_Trfase_major"/>
</dbReference>
<dbReference type="GO" id="GO:0008483">
    <property type="term" value="F:transaminase activity"/>
    <property type="evidence" value="ECO:0007669"/>
    <property type="project" value="UniProtKB-KW"/>
</dbReference>
<dbReference type="RefSeq" id="WP_069445867.1">
    <property type="nucleotide sequence ID" value="NZ_MDCJ01000002.1"/>
</dbReference>